<evidence type="ECO:0000313" key="5">
    <source>
        <dbReference type="EMBL" id="SBS91247.1"/>
    </source>
</evidence>
<keyword evidence="2" id="KW-0067">ATP-binding</keyword>
<dbReference type="EMBL" id="FLQW01001733">
    <property type="protein sequence ID" value="SBS91247.1"/>
    <property type="molecule type" value="Genomic_DNA"/>
</dbReference>
<keyword evidence="5" id="KW-0436">Ligase</keyword>
<feature type="region of interest" description="Disordered" evidence="3">
    <location>
        <begin position="273"/>
        <end position="303"/>
    </location>
</feature>
<reference evidence="5" key="1">
    <citation type="submission" date="2016-05" db="EMBL/GenBank/DDBJ databases">
        <authorList>
            <person name="Lavstsen T."/>
            <person name="Jespersen J.S."/>
        </authorList>
    </citation>
    <scope>NUCLEOTIDE SEQUENCE [LARGE SCALE GENOMIC DNA]</scope>
</reference>
<evidence type="ECO:0000313" key="7">
    <source>
        <dbReference type="Proteomes" id="UP000078597"/>
    </source>
</evidence>
<dbReference type="GO" id="GO:0005524">
    <property type="term" value="F:ATP binding"/>
    <property type="evidence" value="ECO:0007669"/>
    <property type="project" value="UniProtKB-KW"/>
</dbReference>
<gene>
    <name evidence="6" type="primary">ACS11</name>
    <name evidence="5" type="ORF">PMALA_032280</name>
    <name evidence="6" type="ORF">PMUG01_14073000</name>
</gene>
<dbReference type="Pfam" id="PF00501">
    <property type="entry name" value="AMP-binding"/>
    <property type="match status" value="1"/>
</dbReference>
<sequence>MDVVSFKRYLYKFLENTNEYTLDFGESNNFKYFEEIKGTGKKNSSNIYRPFNYEICETLEKTKGLFQIEMKSKFEAFCFFCKYYYNNDYLGERKKEIRGNETILGEYAFKTYGQVKNEIEVFASALYQFENIEPNTFTDNGKYSMLKILGIWSKNRIEWFTTDMACSAIDFVTVPIYDTMGINSVKYILERTQMKICCIEAEKLECLIKLKEELTDLYILIIFDEWSLKEDIKQRANKVGYKVYFYKDLIDKYKNKNIIPQYDPYDDAFHSTEKVGNDAGKHNEKRNKNEEVQTKMSNNNKDDEKNNIMLRQKLKKMKRSITDVCSIIFTSGSTGTPKGAMLSHNNFISFMQSYLLDGNRLGLIKHDVVLSYLPLAHVYERFIEFAVGIFGTKIGYFSGNIKELVSDINELKPTFLITVPRILQKIHDSVMEGLRNKSFISRALVKTALKNKKNNYLKNSQKFHHPLYDLILQPVRNKFGGRIRTQVMGSSSMDKDKLIDLQMIFSSPIAEGWGMTEVGIGFLQHRYDSTKGTIGGMFANVIMKVIKVPNMKYDPKTYPNKGELCVKGSSIMIGYFRDEELTKKSFDEDGFFLTGDIVEINENNEYVRIIDRAKNIFKLAQGEYIEPEKLENIYSNSIYIENIFVHGYSYENELVCIIVPNENFVCDYAKKHNLMNLSYEELLKCDTIKKLIHDEIINISKTYSLNGIEKVNLFHLTPIPFSVENKQLTPTHKIIRSVILEYYQEIIDNLYKSRNK</sequence>
<dbReference type="EMBL" id="LT594635">
    <property type="protein sequence ID" value="SCP03670.1"/>
    <property type="molecule type" value="Genomic_DNA"/>
</dbReference>
<keyword evidence="8" id="KW-1185">Reference proteome</keyword>
<keyword evidence="1" id="KW-0547">Nucleotide-binding</keyword>
<dbReference type="VEuPathDB" id="PlasmoDB:PmUG01_14073000"/>
<reference evidence="7" key="2">
    <citation type="submission" date="2016-05" db="EMBL/GenBank/DDBJ databases">
        <authorList>
            <person name="Naeem Raeece"/>
        </authorList>
    </citation>
    <scope>NUCLEOTIDE SEQUENCE [LARGE SCALE GENOMIC DNA]</scope>
</reference>
<accession>A0A1A8WHH4</accession>
<feature type="compositionally biased region" description="Basic and acidic residues" evidence="3">
    <location>
        <begin position="273"/>
        <end position="293"/>
    </location>
</feature>
<name>A0A1A8WHH4_PLAMA</name>
<dbReference type="GO" id="GO:0004467">
    <property type="term" value="F:long-chain fatty acid-CoA ligase activity"/>
    <property type="evidence" value="ECO:0007669"/>
    <property type="project" value="UniProtKB-EC"/>
</dbReference>
<dbReference type="AlphaFoldDB" id="A0A1A8WHH4"/>
<dbReference type="GO" id="GO:0016020">
    <property type="term" value="C:membrane"/>
    <property type="evidence" value="ECO:0007669"/>
    <property type="project" value="TreeGrafter"/>
</dbReference>
<proteinExistence type="predicted"/>
<dbReference type="PROSITE" id="PS00455">
    <property type="entry name" value="AMP_BINDING"/>
    <property type="match status" value="1"/>
</dbReference>
<protein>
    <submittedName>
        <fullName evidence="6">Acyl-CoA synthetase, putative</fullName>
        <ecNumber evidence="6">6.2.1.3</ecNumber>
    </submittedName>
    <submittedName>
        <fullName evidence="5">Long-chain-fatty-acid--CoA ligase, putative</fullName>
    </submittedName>
</protein>
<dbReference type="RefSeq" id="XP_028864623.1">
    <property type="nucleotide sequence ID" value="XM_029008322.1"/>
</dbReference>
<dbReference type="Gene3D" id="3.40.50.12780">
    <property type="entry name" value="N-terminal domain of ligase-like"/>
    <property type="match status" value="1"/>
</dbReference>
<dbReference type="Proteomes" id="UP000219813">
    <property type="component" value="Chromosome 14"/>
</dbReference>
<reference evidence="6 8" key="3">
    <citation type="submission" date="2016-06" db="EMBL/GenBank/DDBJ databases">
        <authorList>
            <consortium name="Pathogen Informatics"/>
        </authorList>
    </citation>
    <scope>NUCLEOTIDE SEQUENCE [LARGE SCALE GENOMIC DNA]</scope>
</reference>
<dbReference type="KEGG" id="pmal:PMUG01_14073000"/>
<dbReference type="Proteomes" id="UP000078597">
    <property type="component" value="Unassembled WGS sequence"/>
</dbReference>
<dbReference type="GO" id="GO:0005783">
    <property type="term" value="C:endoplasmic reticulum"/>
    <property type="evidence" value="ECO:0007669"/>
    <property type="project" value="TreeGrafter"/>
</dbReference>
<dbReference type="OMA" id="NRGELCV"/>
<evidence type="ECO:0000256" key="2">
    <source>
        <dbReference type="ARBA" id="ARBA00022840"/>
    </source>
</evidence>
<feature type="domain" description="AMP-dependent synthetase/ligase" evidence="4">
    <location>
        <begin position="101"/>
        <end position="576"/>
    </location>
</feature>
<dbReference type="GeneID" id="39872041"/>
<dbReference type="InterPro" id="IPR042099">
    <property type="entry name" value="ANL_N_sf"/>
</dbReference>
<dbReference type="PANTHER" id="PTHR43272">
    <property type="entry name" value="LONG-CHAIN-FATTY-ACID--COA LIGASE"/>
    <property type="match status" value="1"/>
</dbReference>
<dbReference type="SUPFAM" id="SSF56801">
    <property type="entry name" value="Acetyl-CoA synthetase-like"/>
    <property type="match status" value="1"/>
</dbReference>
<evidence type="ECO:0000256" key="3">
    <source>
        <dbReference type="SAM" id="MobiDB-lite"/>
    </source>
</evidence>
<dbReference type="OrthoDB" id="1700726at2759"/>
<evidence type="ECO:0000313" key="8">
    <source>
        <dbReference type="Proteomes" id="UP000219813"/>
    </source>
</evidence>
<evidence type="ECO:0000259" key="4">
    <source>
        <dbReference type="Pfam" id="PF00501"/>
    </source>
</evidence>
<dbReference type="EC" id="6.2.1.3" evidence="6"/>
<dbReference type="PANTHER" id="PTHR43272:SF33">
    <property type="entry name" value="AMP-BINDING DOMAIN-CONTAINING PROTEIN-RELATED"/>
    <property type="match status" value="1"/>
</dbReference>
<organism evidence="5 7">
    <name type="scientific">Plasmodium malariae</name>
    <dbReference type="NCBI Taxonomy" id="5858"/>
    <lineage>
        <taxon>Eukaryota</taxon>
        <taxon>Sar</taxon>
        <taxon>Alveolata</taxon>
        <taxon>Apicomplexa</taxon>
        <taxon>Aconoidasida</taxon>
        <taxon>Haemosporida</taxon>
        <taxon>Plasmodiidae</taxon>
        <taxon>Plasmodium</taxon>
        <taxon>Plasmodium (Plasmodium)</taxon>
    </lineage>
</organism>
<dbReference type="InterPro" id="IPR020845">
    <property type="entry name" value="AMP-binding_CS"/>
</dbReference>
<evidence type="ECO:0000313" key="6">
    <source>
        <dbReference type="EMBL" id="SCP03670.1"/>
    </source>
</evidence>
<dbReference type="InterPro" id="IPR000873">
    <property type="entry name" value="AMP-dep_synth/lig_dom"/>
</dbReference>
<evidence type="ECO:0000256" key="1">
    <source>
        <dbReference type="ARBA" id="ARBA00022741"/>
    </source>
</evidence>